<dbReference type="PANTHER" id="PTHR48083:SF28">
    <property type="entry name" value="ACYL-COA DEHYDROGENASE FAMILY PROTEIN (AFU_ORTHOLOGUE AFUA_6G10880)-RELATED"/>
    <property type="match status" value="1"/>
</dbReference>
<feature type="domain" description="Acyl-CoA oxidase/dehydrogenase middle" evidence="8">
    <location>
        <begin position="150"/>
        <end position="243"/>
    </location>
</feature>
<dbReference type="Proteomes" id="UP001190700">
    <property type="component" value="Unassembled WGS sequence"/>
</dbReference>
<dbReference type="PANTHER" id="PTHR48083">
    <property type="entry name" value="MEDIUM-CHAIN SPECIFIC ACYL-COA DEHYDROGENASE, MITOCHONDRIAL-RELATED"/>
    <property type="match status" value="1"/>
</dbReference>
<evidence type="ECO:0000256" key="3">
    <source>
        <dbReference type="ARBA" id="ARBA00022630"/>
    </source>
</evidence>
<dbReference type="EMBL" id="LGRX02029701">
    <property type="protein sequence ID" value="KAK3246552.1"/>
    <property type="molecule type" value="Genomic_DNA"/>
</dbReference>
<reference evidence="10 11" key="1">
    <citation type="journal article" date="2015" name="Genome Biol. Evol.">
        <title>Comparative Genomics of a Bacterivorous Green Alga Reveals Evolutionary Causalities and Consequences of Phago-Mixotrophic Mode of Nutrition.</title>
        <authorList>
            <person name="Burns J.A."/>
            <person name="Paasch A."/>
            <person name="Narechania A."/>
            <person name="Kim E."/>
        </authorList>
    </citation>
    <scope>NUCLEOTIDE SEQUENCE [LARGE SCALE GENOMIC DNA]</scope>
    <source>
        <strain evidence="10 11">PLY_AMNH</strain>
    </source>
</reference>
<keyword evidence="3 6" id="KW-0285">Flavoprotein</keyword>
<dbReference type="InterPro" id="IPR013786">
    <property type="entry name" value="AcylCoA_DH/ox_N"/>
</dbReference>
<keyword evidence="4 6" id="KW-0274">FAD</keyword>
<dbReference type="InterPro" id="IPR037069">
    <property type="entry name" value="AcylCoA_DH/ox_N_sf"/>
</dbReference>
<dbReference type="InterPro" id="IPR050741">
    <property type="entry name" value="Acyl-CoA_dehydrogenase"/>
</dbReference>
<dbReference type="Pfam" id="PF02770">
    <property type="entry name" value="Acyl-CoA_dh_M"/>
    <property type="match status" value="1"/>
</dbReference>
<sequence>MASQHATAQPFGEGIPYGDPYWYQGMPSPYYKETHFRFRALVRGFVEKEIMPFAEEWGKTRYPPELHEKAYQAGIAGAIFPAEHGGTPPEDFDAFHELILWDELARCGESGVLGQLSINSMAIPPIMHHGSKYLKDKVLRDVIIGKKFCALAISEPTAGSDVANIQCSAKREGDFYIVSGQKKWITGGLMADFFTVACRTGGPGMGGISLLLLEKDMPGISVRKMETQASGAHHTSFVTLDDVKVPAENLIGEENAGFLYIVTNFNHERFVIATGASRYARMCLEESIRHAKTRRTFGKRLVEHQIIRHKIAEMARQVETTHDMLERVAFAFSNKVKDREMGGMAALLKVQASMTFEFCAREASQIFGGSSIVKEGKGRIVERLYREVRATAIPGGSEEILRDLAVRQAKL</sequence>
<protein>
    <recommendedName>
        <fullName evidence="12">Acyl-CoA dehydrogenase</fullName>
    </recommendedName>
</protein>
<dbReference type="InterPro" id="IPR009100">
    <property type="entry name" value="AcylCoA_DH/oxidase_NM_dom_sf"/>
</dbReference>
<dbReference type="GO" id="GO:0005737">
    <property type="term" value="C:cytoplasm"/>
    <property type="evidence" value="ECO:0007669"/>
    <property type="project" value="TreeGrafter"/>
</dbReference>
<evidence type="ECO:0008006" key="12">
    <source>
        <dbReference type="Google" id="ProtNLM"/>
    </source>
</evidence>
<comment type="caution">
    <text evidence="10">The sequence shown here is derived from an EMBL/GenBank/DDBJ whole genome shotgun (WGS) entry which is preliminary data.</text>
</comment>
<proteinExistence type="inferred from homology"/>
<dbReference type="FunFam" id="2.40.110.10:FF:000002">
    <property type="entry name" value="Acyl-CoA dehydrogenase fadE12"/>
    <property type="match status" value="1"/>
</dbReference>
<dbReference type="Pfam" id="PF00441">
    <property type="entry name" value="Acyl-CoA_dh_1"/>
    <property type="match status" value="1"/>
</dbReference>
<comment type="cofactor">
    <cofactor evidence="1 6">
        <name>FAD</name>
        <dbReference type="ChEBI" id="CHEBI:57692"/>
    </cofactor>
</comment>
<dbReference type="InterPro" id="IPR009075">
    <property type="entry name" value="AcylCo_DH/oxidase_C"/>
</dbReference>
<accession>A0AAE0C3A8</accession>
<dbReference type="SUPFAM" id="SSF56645">
    <property type="entry name" value="Acyl-CoA dehydrogenase NM domain-like"/>
    <property type="match status" value="1"/>
</dbReference>
<dbReference type="AlphaFoldDB" id="A0AAE0C3A8"/>
<dbReference type="Pfam" id="PF02771">
    <property type="entry name" value="Acyl-CoA_dh_N"/>
    <property type="match status" value="1"/>
</dbReference>
<evidence type="ECO:0000256" key="1">
    <source>
        <dbReference type="ARBA" id="ARBA00001974"/>
    </source>
</evidence>
<dbReference type="GO" id="GO:0003995">
    <property type="term" value="F:acyl-CoA dehydrogenase activity"/>
    <property type="evidence" value="ECO:0007669"/>
    <property type="project" value="TreeGrafter"/>
</dbReference>
<dbReference type="InterPro" id="IPR046373">
    <property type="entry name" value="Acyl-CoA_Oxase/DH_mid-dom_sf"/>
</dbReference>
<gene>
    <name evidence="10" type="ORF">CYMTET_43917</name>
</gene>
<dbReference type="SUPFAM" id="SSF47203">
    <property type="entry name" value="Acyl-CoA dehydrogenase C-terminal domain-like"/>
    <property type="match status" value="1"/>
</dbReference>
<keyword evidence="11" id="KW-1185">Reference proteome</keyword>
<evidence type="ECO:0000313" key="10">
    <source>
        <dbReference type="EMBL" id="KAK3246552.1"/>
    </source>
</evidence>
<dbReference type="InterPro" id="IPR006091">
    <property type="entry name" value="Acyl-CoA_Oxase/DH_mid-dom"/>
</dbReference>
<dbReference type="Gene3D" id="2.40.110.10">
    <property type="entry name" value="Butyryl-CoA Dehydrogenase, subunit A, domain 2"/>
    <property type="match status" value="1"/>
</dbReference>
<evidence type="ECO:0000256" key="6">
    <source>
        <dbReference type="RuleBase" id="RU362125"/>
    </source>
</evidence>
<evidence type="ECO:0000256" key="4">
    <source>
        <dbReference type="ARBA" id="ARBA00022827"/>
    </source>
</evidence>
<comment type="similarity">
    <text evidence="2 6">Belongs to the acyl-CoA dehydrogenase family.</text>
</comment>
<dbReference type="GO" id="GO:0033539">
    <property type="term" value="P:fatty acid beta-oxidation using acyl-CoA dehydrogenase"/>
    <property type="evidence" value="ECO:0007669"/>
    <property type="project" value="TreeGrafter"/>
</dbReference>
<evidence type="ECO:0000259" key="8">
    <source>
        <dbReference type="Pfam" id="PF02770"/>
    </source>
</evidence>
<dbReference type="Gene3D" id="1.20.140.10">
    <property type="entry name" value="Butyryl-CoA Dehydrogenase, subunit A, domain 3"/>
    <property type="match status" value="1"/>
</dbReference>
<evidence type="ECO:0000259" key="7">
    <source>
        <dbReference type="Pfam" id="PF00441"/>
    </source>
</evidence>
<evidence type="ECO:0000256" key="2">
    <source>
        <dbReference type="ARBA" id="ARBA00009347"/>
    </source>
</evidence>
<evidence type="ECO:0000313" key="11">
    <source>
        <dbReference type="Proteomes" id="UP001190700"/>
    </source>
</evidence>
<evidence type="ECO:0000259" key="9">
    <source>
        <dbReference type="Pfam" id="PF02771"/>
    </source>
</evidence>
<evidence type="ECO:0000256" key="5">
    <source>
        <dbReference type="ARBA" id="ARBA00023002"/>
    </source>
</evidence>
<dbReference type="InterPro" id="IPR036250">
    <property type="entry name" value="AcylCo_DH-like_C"/>
</dbReference>
<feature type="domain" description="Acyl-CoA dehydrogenase/oxidase N-terminal" evidence="9">
    <location>
        <begin position="33"/>
        <end position="145"/>
    </location>
</feature>
<dbReference type="GO" id="GO:0050660">
    <property type="term" value="F:flavin adenine dinucleotide binding"/>
    <property type="evidence" value="ECO:0007669"/>
    <property type="project" value="InterPro"/>
</dbReference>
<dbReference type="Gene3D" id="1.10.540.10">
    <property type="entry name" value="Acyl-CoA dehydrogenase/oxidase, N-terminal domain"/>
    <property type="match status" value="1"/>
</dbReference>
<name>A0AAE0C3A8_9CHLO</name>
<feature type="domain" description="Acyl-CoA dehydrogenase/oxidase C-terminal" evidence="7">
    <location>
        <begin position="255"/>
        <end position="408"/>
    </location>
</feature>
<keyword evidence="5 6" id="KW-0560">Oxidoreductase</keyword>
<organism evidence="10 11">
    <name type="scientific">Cymbomonas tetramitiformis</name>
    <dbReference type="NCBI Taxonomy" id="36881"/>
    <lineage>
        <taxon>Eukaryota</taxon>
        <taxon>Viridiplantae</taxon>
        <taxon>Chlorophyta</taxon>
        <taxon>Pyramimonadophyceae</taxon>
        <taxon>Pyramimonadales</taxon>
        <taxon>Pyramimonadaceae</taxon>
        <taxon>Cymbomonas</taxon>
    </lineage>
</organism>